<dbReference type="Proteomes" id="UP001597010">
    <property type="component" value="Unassembled WGS sequence"/>
</dbReference>
<dbReference type="PROSITE" id="PS51257">
    <property type="entry name" value="PROKAR_LIPOPROTEIN"/>
    <property type="match status" value="1"/>
</dbReference>
<keyword evidence="3 10" id="KW-0328">Glycosyltransferase</keyword>
<sequence length="571" mass="66327">MTGVKNQPAYNNKPIWYFIACWTLLNILQACTLEIHADEAYYWLYSRFLDWGYFDHPPMAALFIKAGYALFQNEFGARLLTIICSSAGLYILWLIARQYAIKPIWFILITSCLFILHIYGFTSTPDVPLLFFTILFYYIVKQYLEADGIKLAFLLAIIIACLLYSKYHGLLLVIFTVLANPALFKRKSFWLIAILSLILFIPHIWWQVSNGYPSLNFHLFDRSAARYKLHYTTDYPLLQLAMSGPFMGWFIFYSAFKNRITDSFKRTLVVNAAGIFLFFLLNTLKGKVEAHWPLIGYVPLLLLSLIYINTSHKNFKWLKVLAIVNVGFILLVRFAVMIGFEPIKKFEQIKSYFGFKEWAHLVKQKAGNSYVVMSEGFQNPSKYDFYNNTTKGFSYDARDYRLTQFDLLPLEERMQHKRVYLLSGVWNTNFTTDTITCTAGTWYGGWIEDFRTYQKIKIDAGIKQVTAKPEQTLQFDLLITNPYPYTVNFTNQNVKHAVVLETCFFERRDAVDIQATDNSFNNIVLKSGGSTHFKVTAKAPFKKGTYDLFFSIRTHPFNGSRNSHFIKLIVE</sequence>
<evidence type="ECO:0000256" key="8">
    <source>
        <dbReference type="SAM" id="Phobius"/>
    </source>
</evidence>
<feature type="transmembrane region" description="Helical" evidence="8">
    <location>
        <begin position="103"/>
        <end position="122"/>
    </location>
</feature>
<dbReference type="GO" id="GO:0016757">
    <property type="term" value="F:glycosyltransferase activity"/>
    <property type="evidence" value="ECO:0007669"/>
    <property type="project" value="UniProtKB-KW"/>
</dbReference>
<dbReference type="RefSeq" id="WP_377113454.1">
    <property type="nucleotide sequence ID" value="NZ_JBHTHZ010000003.1"/>
</dbReference>
<feature type="domain" description="Glycosyltransferase RgtA/B/C/D-like" evidence="9">
    <location>
        <begin position="55"/>
        <end position="206"/>
    </location>
</feature>
<feature type="transmembrane region" description="Helical" evidence="8">
    <location>
        <begin position="15"/>
        <end position="33"/>
    </location>
</feature>
<feature type="transmembrane region" description="Helical" evidence="8">
    <location>
        <begin position="151"/>
        <end position="177"/>
    </location>
</feature>
<dbReference type="InterPro" id="IPR050297">
    <property type="entry name" value="LipidA_mod_glycosyltrf_83"/>
</dbReference>
<evidence type="ECO:0000313" key="11">
    <source>
        <dbReference type="Proteomes" id="UP001597010"/>
    </source>
</evidence>
<evidence type="ECO:0000256" key="1">
    <source>
        <dbReference type="ARBA" id="ARBA00004651"/>
    </source>
</evidence>
<evidence type="ECO:0000256" key="7">
    <source>
        <dbReference type="ARBA" id="ARBA00023136"/>
    </source>
</evidence>
<evidence type="ECO:0000256" key="2">
    <source>
        <dbReference type="ARBA" id="ARBA00022475"/>
    </source>
</evidence>
<protein>
    <submittedName>
        <fullName evidence="10">ArnT family glycosyltransferase</fullName>
        <ecNumber evidence="10">2.4.-.-</ecNumber>
    </submittedName>
</protein>
<evidence type="ECO:0000313" key="10">
    <source>
        <dbReference type="EMBL" id="MFD0793541.1"/>
    </source>
</evidence>
<feature type="transmembrane region" description="Helical" evidence="8">
    <location>
        <begin position="237"/>
        <end position="256"/>
    </location>
</feature>
<keyword evidence="2" id="KW-1003">Cell membrane</keyword>
<keyword evidence="6 8" id="KW-1133">Transmembrane helix</keyword>
<feature type="transmembrane region" description="Helical" evidence="8">
    <location>
        <begin position="320"/>
        <end position="340"/>
    </location>
</feature>
<dbReference type="InterPro" id="IPR038731">
    <property type="entry name" value="RgtA/B/C-like"/>
</dbReference>
<evidence type="ECO:0000256" key="4">
    <source>
        <dbReference type="ARBA" id="ARBA00022679"/>
    </source>
</evidence>
<gene>
    <name evidence="10" type="ORF">ACFQZX_07915</name>
</gene>
<organism evidence="10 11">
    <name type="scientific">Mucilaginibacter litoreus</name>
    <dbReference type="NCBI Taxonomy" id="1048221"/>
    <lineage>
        <taxon>Bacteria</taxon>
        <taxon>Pseudomonadati</taxon>
        <taxon>Bacteroidota</taxon>
        <taxon>Sphingobacteriia</taxon>
        <taxon>Sphingobacteriales</taxon>
        <taxon>Sphingobacteriaceae</taxon>
        <taxon>Mucilaginibacter</taxon>
    </lineage>
</organism>
<dbReference type="PANTHER" id="PTHR33908:SF11">
    <property type="entry name" value="MEMBRANE PROTEIN"/>
    <property type="match status" value="1"/>
</dbReference>
<keyword evidence="11" id="KW-1185">Reference proteome</keyword>
<feature type="transmembrane region" description="Helical" evidence="8">
    <location>
        <begin position="268"/>
        <end position="284"/>
    </location>
</feature>
<evidence type="ECO:0000256" key="6">
    <source>
        <dbReference type="ARBA" id="ARBA00022989"/>
    </source>
</evidence>
<accession>A0ABW3AR51</accession>
<feature type="transmembrane region" description="Helical" evidence="8">
    <location>
        <begin position="189"/>
        <end position="206"/>
    </location>
</feature>
<comment type="subcellular location">
    <subcellularLocation>
        <location evidence="1">Cell membrane</location>
        <topology evidence="1">Multi-pass membrane protein</topology>
    </subcellularLocation>
</comment>
<feature type="transmembrane region" description="Helical" evidence="8">
    <location>
        <begin position="290"/>
        <end position="308"/>
    </location>
</feature>
<keyword evidence="7 8" id="KW-0472">Membrane</keyword>
<dbReference type="EMBL" id="JBHTHZ010000003">
    <property type="protein sequence ID" value="MFD0793541.1"/>
    <property type="molecule type" value="Genomic_DNA"/>
</dbReference>
<reference evidence="11" key="1">
    <citation type="journal article" date="2019" name="Int. J. Syst. Evol. Microbiol.">
        <title>The Global Catalogue of Microorganisms (GCM) 10K type strain sequencing project: providing services to taxonomists for standard genome sequencing and annotation.</title>
        <authorList>
            <consortium name="The Broad Institute Genomics Platform"/>
            <consortium name="The Broad Institute Genome Sequencing Center for Infectious Disease"/>
            <person name="Wu L."/>
            <person name="Ma J."/>
        </authorList>
    </citation>
    <scope>NUCLEOTIDE SEQUENCE [LARGE SCALE GENOMIC DNA]</scope>
    <source>
        <strain evidence="11">CCUG 61484</strain>
    </source>
</reference>
<dbReference type="EC" id="2.4.-.-" evidence="10"/>
<keyword evidence="4 10" id="KW-0808">Transferase</keyword>
<comment type="caution">
    <text evidence="10">The sequence shown here is derived from an EMBL/GenBank/DDBJ whole genome shotgun (WGS) entry which is preliminary data.</text>
</comment>
<dbReference type="PANTHER" id="PTHR33908">
    <property type="entry name" value="MANNOSYLTRANSFERASE YKCB-RELATED"/>
    <property type="match status" value="1"/>
</dbReference>
<dbReference type="Pfam" id="PF13231">
    <property type="entry name" value="PMT_2"/>
    <property type="match status" value="1"/>
</dbReference>
<keyword evidence="5 8" id="KW-0812">Transmembrane</keyword>
<name>A0ABW3AR51_9SPHI</name>
<evidence type="ECO:0000256" key="5">
    <source>
        <dbReference type="ARBA" id="ARBA00022692"/>
    </source>
</evidence>
<proteinExistence type="predicted"/>
<evidence type="ECO:0000259" key="9">
    <source>
        <dbReference type="Pfam" id="PF13231"/>
    </source>
</evidence>
<feature type="transmembrane region" description="Helical" evidence="8">
    <location>
        <begin position="77"/>
        <end position="96"/>
    </location>
</feature>
<evidence type="ECO:0000256" key="3">
    <source>
        <dbReference type="ARBA" id="ARBA00022676"/>
    </source>
</evidence>